<dbReference type="GO" id="GO:0005737">
    <property type="term" value="C:cytoplasm"/>
    <property type="evidence" value="ECO:0007669"/>
    <property type="project" value="InterPro"/>
</dbReference>
<reference evidence="6" key="1">
    <citation type="submission" date="2018-06" db="EMBL/GenBank/DDBJ databases">
        <authorList>
            <person name="Zhirakovskaya E."/>
        </authorList>
    </citation>
    <scope>NUCLEOTIDE SEQUENCE</scope>
</reference>
<dbReference type="InterPro" id="IPR036615">
    <property type="entry name" value="Mur_ligase_C_dom_sf"/>
</dbReference>
<dbReference type="SUPFAM" id="SSF53244">
    <property type="entry name" value="MurD-like peptide ligases, peptide-binding domain"/>
    <property type="match status" value="1"/>
</dbReference>
<dbReference type="GO" id="GO:0008764">
    <property type="term" value="F:UDP-N-acetylmuramoylalanine-D-glutamate ligase activity"/>
    <property type="evidence" value="ECO:0007669"/>
    <property type="project" value="UniProtKB-EC"/>
</dbReference>
<protein>
    <submittedName>
        <fullName evidence="6">UDP-N-acetylmuramoylalanine--D-glutamate ligase</fullName>
        <ecNumber evidence="6">6.3.2.9</ecNumber>
    </submittedName>
</protein>
<dbReference type="SUPFAM" id="SSF53623">
    <property type="entry name" value="MurD-like peptide ligases, catalytic domain"/>
    <property type="match status" value="1"/>
</dbReference>
<dbReference type="Pfam" id="PF02875">
    <property type="entry name" value="Mur_ligase_C"/>
    <property type="match status" value="1"/>
</dbReference>
<evidence type="ECO:0000259" key="5">
    <source>
        <dbReference type="Pfam" id="PF02875"/>
    </source>
</evidence>
<dbReference type="Gene3D" id="3.40.1190.10">
    <property type="entry name" value="Mur-like, catalytic domain"/>
    <property type="match status" value="1"/>
</dbReference>
<evidence type="ECO:0000256" key="1">
    <source>
        <dbReference type="ARBA" id="ARBA00022490"/>
    </source>
</evidence>
<evidence type="ECO:0000313" key="6">
    <source>
        <dbReference type="EMBL" id="VAX36044.1"/>
    </source>
</evidence>
<feature type="domain" description="Mur ligase C-terminal" evidence="5">
    <location>
        <begin position="39"/>
        <end position="151"/>
    </location>
</feature>
<dbReference type="Gene3D" id="3.90.190.20">
    <property type="entry name" value="Mur ligase, C-terminal domain"/>
    <property type="match status" value="1"/>
</dbReference>
<dbReference type="EMBL" id="UOGL01000028">
    <property type="protein sequence ID" value="VAX36044.1"/>
    <property type="molecule type" value="Genomic_DNA"/>
</dbReference>
<keyword evidence="2 6" id="KW-0436">Ligase</keyword>
<dbReference type="InterPro" id="IPR005762">
    <property type="entry name" value="MurD"/>
</dbReference>
<keyword evidence="3" id="KW-0547">Nucleotide-binding</keyword>
<dbReference type="GO" id="GO:0051301">
    <property type="term" value="P:cell division"/>
    <property type="evidence" value="ECO:0007669"/>
    <property type="project" value="InterPro"/>
</dbReference>
<name>A0A3B1DIZ8_9ZZZZ</name>
<sequence length="177" mass="19520">LRGVHNLQNALAAVSVCVALGISMPSIEEGIKAFKPLPHRLQLVDKKENIPFYNDSLATTPESAVAALRAFDKPIVLIAGGYDKQVDLNSFAYEMTRQCKFVLLIGETADTISIELDQYNYLSYEIFDTIEDAFARAVEQAEEGDIILLSPGCASYGMFCNFAERGERFVELVDGLT</sequence>
<accession>A0A3B1DIZ8</accession>
<dbReference type="GO" id="GO:0005524">
    <property type="term" value="F:ATP binding"/>
    <property type="evidence" value="ECO:0007669"/>
    <property type="project" value="UniProtKB-KW"/>
</dbReference>
<evidence type="ECO:0000256" key="2">
    <source>
        <dbReference type="ARBA" id="ARBA00022598"/>
    </source>
</evidence>
<evidence type="ECO:0000256" key="4">
    <source>
        <dbReference type="ARBA" id="ARBA00022840"/>
    </source>
</evidence>
<feature type="non-terminal residue" evidence="6">
    <location>
        <position position="1"/>
    </location>
</feature>
<dbReference type="PANTHER" id="PTHR43692:SF1">
    <property type="entry name" value="UDP-N-ACETYLMURAMOYLALANINE--D-GLUTAMATE LIGASE"/>
    <property type="match status" value="1"/>
</dbReference>
<keyword evidence="4" id="KW-0067">ATP-binding</keyword>
<dbReference type="AlphaFoldDB" id="A0A3B1DIZ8"/>
<organism evidence="6">
    <name type="scientific">hydrothermal vent metagenome</name>
    <dbReference type="NCBI Taxonomy" id="652676"/>
    <lineage>
        <taxon>unclassified sequences</taxon>
        <taxon>metagenomes</taxon>
        <taxon>ecological metagenomes</taxon>
    </lineage>
</organism>
<proteinExistence type="predicted"/>
<dbReference type="PANTHER" id="PTHR43692">
    <property type="entry name" value="UDP-N-ACETYLMURAMOYLALANINE--D-GLUTAMATE LIGASE"/>
    <property type="match status" value="1"/>
</dbReference>
<gene>
    <name evidence="6" type="ORF">MNBD_PLANCTO02-747</name>
</gene>
<dbReference type="EC" id="6.3.2.9" evidence="6"/>
<evidence type="ECO:0000256" key="3">
    <source>
        <dbReference type="ARBA" id="ARBA00022741"/>
    </source>
</evidence>
<dbReference type="InterPro" id="IPR036565">
    <property type="entry name" value="Mur-like_cat_sf"/>
</dbReference>
<dbReference type="InterPro" id="IPR004101">
    <property type="entry name" value="Mur_ligase_C"/>
</dbReference>
<keyword evidence="1" id="KW-0963">Cytoplasm</keyword>
<dbReference type="GO" id="GO:0008360">
    <property type="term" value="P:regulation of cell shape"/>
    <property type="evidence" value="ECO:0007669"/>
    <property type="project" value="InterPro"/>
</dbReference>